<reference evidence="3 4" key="1">
    <citation type="submission" date="2021-03" db="EMBL/GenBank/DDBJ databases">
        <title>Whole genome shotgun sequence of Actinoplanes toevensis NBRC 105298.</title>
        <authorList>
            <person name="Komaki H."/>
            <person name="Tamura T."/>
        </authorList>
    </citation>
    <scope>NUCLEOTIDE SEQUENCE [LARGE SCALE GENOMIC DNA]</scope>
    <source>
        <strain evidence="3 4">NBRC 105298</strain>
    </source>
</reference>
<keyword evidence="2" id="KW-1133">Transmembrane helix</keyword>
<feature type="compositionally biased region" description="Basic residues" evidence="1">
    <location>
        <begin position="72"/>
        <end position="81"/>
    </location>
</feature>
<dbReference type="EMBL" id="BOQN01000067">
    <property type="protein sequence ID" value="GIM93504.1"/>
    <property type="molecule type" value="Genomic_DNA"/>
</dbReference>
<protein>
    <submittedName>
        <fullName evidence="3">Uncharacterized protein</fullName>
    </submittedName>
</protein>
<dbReference type="AlphaFoldDB" id="A0A919TCJ3"/>
<comment type="caution">
    <text evidence="3">The sequence shown here is derived from an EMBL/GenBank/DDBJ whole genome shotgun (WGS) entry which is preliminary data.</text>
</comment>
<evidence type="ECO:0000256" key="2">
    <source>
        <dbReference type="SAM" id="Phobius"/>
    </source>
</evidence>
<dbReference type="Proteomes" id="UP000677082">
    <property type="component" value="Unassembled WGS sequence"/>
</dbReference>
<feature type="region of interest" description="Disordered" evidence="1">
    <location>
        <begin position="59"/>
        <end position="104"/>
    </location>
</feature>
<name>A0A919TCJ3_9ACTN</name>
<gene>
    <name evidence="3" type="ORF">Ato02nite_052970</name>
</gene>
<evidence type="ECO:0000313" key="3">
    <source>
        <dbReference type="EMBL" id="GIM93504.1"/>
    </source>
</evidence>
<proteinExistence type="predicted"/>
<organism evidence="3 4">
    <name type="scientific">Paractinoplanes toevensis</name>
    <dbReference type="NCBI Taxonomy" id="571911"/>
    <lineage>
        <taxon>Bacteria</taxon>
        <taxon>Bacillati</taxon>
        <taxon>Actinomycetota</taxon>
        <taxon>Actinomycetes</taxon>
        <taxon>Micromonosporales</taxon>
        <taxon>Micromonosporaceae</taxon>
        <taxon>Paractinoplanes</taxon>
    </lineage>
</organism>
<feature type="transmembrane region" description="Helical" evidence="2">
    <location>
        <begin position="6"/>
        <end position="26"/>
    </location>
</feature>
<keyword evidence="2" id="KW-0812">Transmembrane</keyword>
<keyword evidence="2" id="KW-0472">Membrane</keyword>
<feature type="compositionally biased region" description="Basic and acidic residues" evidence="1">
    <location>
        <begin position="88"/>
        <end position="104"/>
    </location>
</feature>
<evidence type="ECO:0000256" key="1">
    <source>
        <dbReference type="SAM" id="MobiDB-lite"/>
    </source>
</evidence>
<sequence>MIAPGNYHLYLALTLGILISSGYAVGRIHQWHKDGRERDEAYRRGYETASLSVLSTMIRENPAGGPPTAHTVPRHHGRHVRSSAAPADRPKAYPRRTERLRAGS</sequence>
<keyword evidence="4" id="KW-1185">Reference proteome</keyword>
<evidence type="ECO:0000313" key="4">
    <source>
        <dbReference type="Proteomes" id="UP000677082"/>
    </source>
</evidence>
<accession>A0A919TCJ3</accession>